<evidence type="ECO:0000313" key="8">
    <source>
        <dbReference type="Proteomes" id="UP000320773"/>
    </source>
</evidence>
<keyword evidence="3" id="KW-0808">Transferase</keyword>
<dbReference type="InterPro" id="IPR050953">
    <property type="entry name" value="N4_N6_ade-DNA_methylase"/>
</dbReference>
<dbReference type="AlphaFoldDB" id="A0A543G613"/>
<dbReference type="RefSeq" id="WP_089081502.1">
    <property type="nucleotide sequence ID" value="NZ_VFPJ01000001.1"/>
</dbReference>
<protein>
    <recommendedName>
        <fullName evidence="1">site-specific DNA-methyltransferase (adenine-specific)</fullName>
        <ecNumber evidence="1">2.1.1.72</ecNumber>
    </recommendedName>
</protein>
<dbReference type="PANTHER" id="PTHR33841:SF1">
    <property type="entry name" value="DNA METHYLTRANSFERASE A"/>
    <property type="match status" value="1"/>
</dbReference>
<name>A0A543G613_9FLAO</name>
<gene>
    <name evidence="7" type="ORF">BC670_2488</name>
</gene>
<dbReference type="Pfam" id="PF07669">
    <property type="entry name" value="Eco57I"/>
    <property type="match status" value="1"/>
</dbReference>
<dbReference type="InterPro" id="IPR011639">
    <property type="entry name" value="MethylTrfase_TaqI-like_dom"/>
</dbReference>
<dbReference type="PRINTS" id="PR00507">
    <property type="entry name" value="N12N6MTFRASE"/>
</dbReference>
<evidence type="ECO:0000256" key="2">
    <source>
        <dbReference type="ARBA" id="ARBA00022603"/>
    </source>
</evidence>
<evidence type="ECO:0000313" key="7">
    <source>
        <dbReference type="EMBL" id="TQM41512.1"/>
    </source>
</evidence>
<dbReference type="EC" id="2.1.1.72" evidence="1"/>
<dbReference type="InterPro" id="IPR029063">
    <property type="entry name" value="SAM-dependent_MTases_sf"/>
</dbReference>
<dbReference type="SUPFAM" id="SSF53335">
    <property type="entry name" value="S-adenosyl-L-methionine-dependent methyltransferases"/>
    <property type="match status" value="1"/>
</dbReference>
<dbReference type="PANTHER" id="PTHR33841">
    <property type="entry name" value="DNA METHYLTRANSFERASE YEEA-RELATED"/>
    <property type="match status" value="1"/>
</dbReference>
<evidence type="ECO:0000256" key="5">
    <source>
        <dbReference type="ARBA" id="ARBA00047942"/>
    </source>
</evidence>
<keyword evidence="4" id="KW-0949">S-adenosyl-L-methionine</keyword>
<dbReference type="GO" id="GO:0006304">
    <property type="term" value="P:DNA modification"/>
    <property type="evidence" value="ECO:0007669"/>
    <property type="project" value="InterPro"/>
</dbReference>
<evidence type="ECO:0000256" key="1">
    <source>
        <dbReference type="ARBA" id="ARBA00011900"/>
    </source>
</evidence>
<dbReference type="Gene3D" id="3.40.50.150">
    <property type="entry name" value="Vaccinia Virus protein VP39"/>
    <property type="match status" value="1"/>
</dbReference>
<proteinExistence type="predicted"/>
<evidence type="ECO:0000259" key="6">
    <source>
        <dbReference type="Pfam" id="PF07669"/>
    </source>
</evidence>
<evidence type="ECO:0000256" key="4">
    <source>
        <dbReference type="ARBA" id="ARBA00022691"/>
    </source>
</evidence>
<accession>A0A543G613</accession>
<organism evidence="7 8">
    <name type="scientific">Flavobacterium branchiophilum</name>
    <dbReference type="NCBI Taxonomy" id="55197"/>
    <lineage>
        <taxon>Bacteria</taxon>
        <taxon>Pseudomonadati</taxon>
        <taxon>Bacteroidota</taxon>
        <taxon>Flavobacteriia</taxon>
        <taxon>Flavobacteriales</taxon>
        <taxon>Flavobacteriaceae</taxon>
        <taxon>Flavobacterium</taxon>
    </lineage>
</organism>
<dbReference type="GO" id="GO:0009007">
    <property type="term" value="F:site-specific DNA-methyltransferase (adenine-specific) activity"/>
    <property type="evidence" value="ECO:0007669"/>
    <property type="project" value="UniProtKB-EC"/>
</dbReference>
<evidence type="ECO:0000256" key="3">
    <source>
        <dbReference type="ARBA" id="ARBA00022679"/>
    </source>
</evidence>
<comment type="caution">
    <text evidence="7">The sequence shown here is derived from an EMBL/GenBank/DDBJ whole genome shotgun (WGS) entry which is preliminary data.</text>
</comment>
<dbReference type="Proteomes" id="UP000320773">
    <property type="component" value="Unassembled WGS sequence"/>
</dbReference>
<sequence>MKLSDHVDSIRERIYKAFNNQFARLGIGANKLMEIDKIPANLHTKRKKIETLIASHEGETGNYEEAREKALDELTFTLFNRLAAIKVMEAHQLFAPIVTKQAAHGGRSFGHKIWLENNPEKRNEELEGLRDYFKYEFNKLGDVLPLFHKNYPYALLPYVIELNDIVEAFNAVETDIDIIKSQQPTTNNEQPNIWQSDDILGWLYESYNNAKKQAHKDSGDKTEYDKVSLQSQVYTPRWVVKFLVHNSLGKMYLEMYPDSEIKDLYKIANAPKTRVREPKPLHEIKLIDPASGSGNFLLYAFAFFYALYKDQIDNYGADYDEEDIPKLIIENNLYGVDLDDRAAQLAQLGLWIKAKQKNRNTTTLNFNVVSSDFFLPDFEEVLPIFESGIADQNQRKIVEEIWGDLQQAHKFGSLVKIEEKLNIKLHGALEKQNENQIRMFDADTIQEYERFTADFFKNLETAVAQYATQAGNSFLTDKTKDAITFLKLITQKYDVATANPPYTDSGNFGPELKKFTDSNYSKPYKFSTNLYAAFIKRCFELTNEKGKVAMIHPHTFMFIKTFEDVRKYMIEKSHIDVMVDFGLDRVNLFGPGILLDATFYVLSKEKSEDRNLYFNLTTNLQEKFKKEKFFDALEDYLKGNDNERVFKLEQSKLKIIKSYPFIYWISDEFREKFKVGVVSDEIDVVKGVSSGNNNRFLRFWYELNSVQDFEDGWVYYTKGGPFKKWYGNNWLLVNWKNDGQAMKEYKSSVIRNEKFFYDEGITYSASGSKGTSFRYMPPNFIIDAGGPGIYLKKKYKDIFFTLGFFNSKLAFYIVNCLNPTVNTNQGDLKRVPFLKPIKNLEAIVSNLSKGNYLLLKNLEEYSLIEYSFKNSPIIKFENENDVKNRIRVFFNLENHHLTQVLINEAIINEKIFAVYELTDADKAMVLAKEGESIGGLPVTAAAKKAYLENEVAEFPLDNIKYFIQNLPETAFSTEEKDKIVAEFPNLYQSNNDLEEFCIRHQVNPINVWYWFKESNIIPKQRMNTLAMEFLADMIREILLEDEDGIIPLVPNAGEKILLDRIEEKFLEKGFSMAQYSAFDGVLGRNIKEYLNGHFFKALSDHLNLFMYLPKTPFIWHLTSGPEQGFDCYIIIYKWDRDKLMRVRSVYIEHRERALVNRQTDLRNKEVLSASEQNEADKIYKQLKEIESFKAKIDELLQEGYNPILDDGVGKNIAPLQKKGMLAYEVLNAGQLKKYLNADW</sequence>
<dbReference type="EMBL" id="VFPJ01000001">
    <property type="protein sequence ID" value="TQM41512.1"/>
    <property type="molecule type" value="Genomic_DNA"/>
</dbReference>
<reference evidence="7 8" key="1">
    <citation type="submission" date="2019-06" db="EMBL/GenBank/DDBJ databases">
        <title>Genomic Encyclopedia of Archaeal and Bacterial Type Strains, Phase II (KMG-II): from individual species to whole genera.</title>
        <authorList>
            <person name="Goeker M."/>
        </authorList>
    </citation>
    <scope>NUCLEOTIDE SEQUENCE [LARGE SCALE GENOMIC DNA]</scope>
    <source>
        <strain evidence="7 8">DSM 24789</strain>
    </source>
</reference>
<feature type="domain" description="Type II methyltransferase M.TaqI-like" evidence="6">
    <location>
        <begin position="331"/>
        <end position="584"/>
    </location>
</feature>
<dbReference type="NCBIfam" id="NF033452">
    <property type="entry name" value="BREX_1_MTaseX"/>
    <property type="match status" value="1"/>
</dbReference>
<keyword evidence="2 7" id="KW-0489">Methyltransferase</keyword>
<dbReference type="InterPro" id="IPR047939">
    <property type="entry name" value="BREX_1_PglX"/>
</dbReference>
<comment type="catalytic activity">
    <reaction evidence="5">
        <text>a 2'-deoxyadenosine in DNA + S-adenosyl-L-methionine = an N(6)-methyl-2'-deoxyadenosine in DNA + S-adenosyl-L-homocysteine + H(+)</text>
        <dbReference type="Rhea" id="RHEA:15197"/>
        <dbReference type="Rhea" id="RHEA-COMP:12418"/>
        <dbReference type="Rhea" id="RHEA-COMP:12419"/>
        <dbReference type="ChEBI" id="CHEBI:15378"/>
        <dbReference type="ChEBI" id="CHEBI:57856"/>
        <dbReference type="ChEBI" id="CHEBI:59789"/>
        <dbReference type="ChEBI" id="CHEBI:90615"/>
        <dbReference type="ChEBI" id="CHEBI:90616"/>
        <dbReference type="EC" id="2.1.1.72"/>
    </reaction>
</comment>
<dbReference type="GO" id="GO:0032259">
    <property type="term" value="P:methylation"/>
    <property type="evidence" value="ECO:0007669"/>
    <property type="project" value="UniProtKB-KW"/>
</dbReference>